<name>A0A975KAX7_9SPHN</name>
<keyword evidence="2" id="KW-1133">Transmembrane helix</keyword>
<reference evidence="4" key="1">
    <citation type="submission" date="2021-04" db="EMBL/GenBank/DDBJ databases">
        <title>Isolation of p-tert-butylphenol degrading bacteria Sphingobium phenoxybenzoativorans Tas13 from active sludge.</title>
        <authorList>
            <person name="Li Y."/>
        </authorList>
    </citation>
    <scope>NUCLEOTIDE SEQUENCE</scope>
    <source>
        <strain evidence="4">Tas13</strain>
    </source>
</reference>
<dbReference type="SUPFAM" id="SSF53448">
    <property type="entry name" value="Nucleotide-diphospho-sugar transferases"/>
    <property type="match status" value="1"/>
</dbReference>
<evidence type="ECO:0000259" key="3">
    <source>
        <dbReference type="Pfam" id="PF12804"/>
    </source>
</evidence>
<evidence type="ECO:0000256" key="2">
    <source>
        <dbReference type="SAM" id="Phobius"/>
    </source>
</evidence>
<gene>
    <name evidence="4" type="ORF">KFK14_01780</name>
</gene>
<keyword evidence="1" id="KW-0460">Magnesium</keyword>
<keyword evidence="5" id="KW-1185">Reference proteome</keyword>
<dbReference type="RefSeq" id="WP_212610980.1">
    <property type="nucleotide sequence ID" value="NZ_CP073910.1"/>
</dbReference>
<keyword evidence="2" id="KW-0472">Membrane</keyword>
<keyword evidence="2" id="KW-0812">Transmembrane</keyword>
<dbReference type="Pfam" id="PF12804">
    <property type="entry name" value="NTP_transf_3"/>
    <property type="match status" value="1"/>
</dbReference>
<dbReference type="InterPro" id="IPR025877">
    <property type="entry name" value="MobA-like_NTP_Trfase"/>
</dbReference>
<feature type="transmembrane region" description="Helical" evidence="2">
    <location>
        <begin position="202"/>
        <end position="223"/>
    </location>
</feature>
<dbReference type="GO" id="GO:0016779">
    <property type="term" value="F:nucleotidyltransferase activity"/>
    <property type="evidence" value="ECO:0007669"/>
    <property type="project" value="UniProtKB-ARBA"/>
</dbReference>
<dbReference type="AlphaFoldDB" id="A0A975KAX7"/>
<dbReference type="EMBL" id="CP073910">
    <property type="protein sequence ID" value="QUT08046.1"/>
    <property type="molecule type" value="Genomic_DNA"/>
</dbReference>
<protein>
    <submittedName>
        <fullName evidence="4">Nucleotidyltransferase family protein</fullName>
    </submittedName>
</protein>
<sequence length="268" mass="28570">MSLDNRTAAQERVPAILLAGSRPGRDPLTAAAGVTYKALIPIAGRPMVDHVARTLLAHPRIGPVVVLVQDPAAFAADPATAWLGDHPGIRMMPSGAGISQSLLDLIDGGGAALPALVTTADNVLLTGAMIDSFLAGAAGSDIAVAMVERRTLLAAYPESKRTWLKFRDGWWSGANLFWIGGPKARDVIAFWRAVEQDRKKGWKILAAFGPFLLIFSALRLLSLRQGMKLAGRRFRVSARPVAMPQPEACIDADKPGDIALIEEILAGR</sequence>
<dbReference type="Gene3D" id="3.90.550.10">
    <property type="entry name" value="Spore Coat Polysaccharide Biosynthesis Protein SpsA, Chain A"/>
    <property type="match status" value="1"/>
</dbReference>
<organism evidence="4 5">
    <name type="scientific">Sphingobium phenoxybenzoativorans</name>
    <dbReference type="NCBI Taxonomy" id="1592790"/>
    <lineage>
        <taxon>Bacteria</taxon>
        <taxon>Pseudomonadati</taxon>
        <taxon>Pseudomonadota</taxon>
        <taxon>Alphaproteobacteria</taxon>
        <taxon>Sphingomonadales</taxon>
        <taxon>Sphingomonadaceae</taxon>
        <taxon>Sphingobium</taxon>
    </lineage>
</organism>
<accession>A0A975KAX7</accession>
<feature type="domain" description="MobA-like NTP transferase" evidence="3">
    <location>
        <begin position="16"/>
        <end position="151"/>
    </location>
</feature>
<dbReference type="Proteomes" id="UP000681425">
    <property type="component" value="Chromosome"/>
</dbReference>
<evidence type="ECO:0000313" key="5">
    <source>
        <dbReference type="Proteomes" id="UP000681425"/>
    </source>
</evidence>
<evidence type="ECO:0000256" key="1">
    <source>
        <dbReference type="ARBA" id="ARBA00022842"/>
    </source>
</evidence>
<dbReference type="InterPro" id="IPR029044">
    <property type="entry name" value="Nucleotide-diphossugar_trans"/>
</dbReference>
<evidence type="ECO:0000313" key="4">
    <source>
        <dbReference type="EMBL" id="QUT08046.1"/>
    </source>
</evidence>
<dbReference type="KEGG" id="spph:KFK14_01780"/>
<proteinExistence type="predicted"/>